<organism evidence="3 4">
    <name type="scientific">Paractinoplanes hotanensis</name>
    <dbReference type="NCBI Taxonomy" id="2906497"/>
    <lineage>
        <taxon>Bacteria</taxon>
        <taxon>Bacillati</taxon>
        <taxon>Actinomycetota</taxon>
        <taxon>Actinomycetes</taxon>
        <taxon>Micromonosporales</taxon>
        <taxon>Micromonosporaceae</taxon>
        <taxon>Paractinoplanes</taxon>
    </lineage>
</organism>
<evidence type="ECO:0000256" key="1">
    <source>
        <dbReference type="SAM" id="SignalP"/>
    </source>
</evidence>
<comment type="caution">
    <text evidence="3">The sequence shown here is derived from an EMBL/GenBank/DDBJ whole genome shotgun (WGS) entry which is preliminary data.</text>
</comment>
<dbReference type="EMBL" id="JAMQOL010000020">
    <property type="protein sequence ID" value="MCM4079143.1"/>
    <property type="molecule type" value="Genomic_DNA"/>
</dbReference>
<dbReference type="Pfam" id="PF13845">
    <property type="entry name" value="Septum_form"/>
    <property type="match status" value="1"/>
</dbReference>
<dbReference type="PROSITE" id="PS51257">
    <property type="entry name" value="PROKAR_LIPOPROTEIN"/>
    <property type="match status" value="1"/>
</dbReference>
<keyword evidence="1" id="KW-0732">Signal</keyword>
<dbReference type="Proteomes" id="UP001523216">
    <property type="component" value="Unassembled WGS sequence"/>
</dbReference>
<reference evidence="3 4" key="1">
    <citation type="submission" date="2022-06" db="EMBL/GenBank/DDBJ databases">
        <title>Actinoplanes abujensis sp. nov., isolated from Nigerian arid soil.</title>
        <authorList>
            <person name="Ding P."/>
        </authorList>
    </citation>
    <scope>NUCLEOTIDE SEQUENCE [LARGE SCALE GENOMIC DNA]</scope>
    <source>
        <strain evidence="4">TRM88002</strain>
    </source>
</reference>
<evidence type="ECO:0000259" key="2">
    <source>
        <dbReference type="Pfam" id="PF13845"/>
    </source>
</evidence>
<proteinExistence type="predicted"/>
<evidence type="ECO:0000313" key="4">
    <source>
        <dbReference type="Proteomes" id="UP001523216"/>
    </source>
</evidence>
<keyword evidence="4" id="KW-1185">Reference proteome</keyword>
<dbReference type="InterPro" id="IPR026004">
    <property type="entry name" value="Septum_form"/>
</dbReference>
<feature type="chain" id="PRO_5045798950" evidence="1">
    <location>
        <begin position="18"/>
        <end position="287"/>
    </location>
</feature>
<evidence type="ECO:0000313" key="3">
    <source>
        <dbReference type="EMBL" id="MCM4079143.1"/>
    </source>
</evidence>
<feature type="domain" description="Septum formation-related" evidence="2">
    <location>
        <begin position="49"/>
        <end position="259"/>
    </location>
</feature>
<dbReference type="RefSeq" id="WP_251799015.1">
    <property type="nucleotide sequence ID" value="NZ_JAMQOL010000020.1"/>
</dbReference>
<name>A0ABT0Y0X0_9ACTN</name>
<feature type="signal peptide" evidence="1">
    <location>
        <begin position="1"/>
        <end position="17"/>
    </location>
</feature>
<sequence length="287" mass="30798">MRRWVAALAGVLTLALAGCSDLPSGVDGDLTNGWPAPPAAQQFRPAAAQCHPDVVEQGTIDDYAPVACRGPHVAETVAIADLPDLPAGQRKGRAFRECSKRVTTFLGGDWRTGWLVLQPVLPSPRAWAGGARWYRCDLVETSPVDGDLVRRSGSLKGALAGSGKVRMTCADPSVVGERVAAMRPVACAKAHTAEFAGIFESKRASAAALTAGEMEKGCHRTIAKFTGIPDNGSVRNRVGWLGFPPDDASWKLGDRAVRCFLWLNGERMTGTYKNAGTRKLKIHYVYR</sequence>
<protein>
    <submittedName>
        <fullName evidence="3">Septum formation family protein</fullName>
    </submittedName>
</protein>
<gene>
    <name evidence="3" type="ORF">LXN57_16335</name>
</gene>
<accession>A0ABT0Y0X0</accession>